<dbReference type="InterPro" id="IPR000568">
    <property type="entry name" value="ATP_synth_F0_asu"/>
</dbReference>
<keyword evidence="10 11" id="KW-0066">ATP synthesis</keyword>
<dbReference type="GO" id="GO:0005886">
    <property type="term" value="C:plasma membrane"/>
    <property type="evidence" value="ECO:0007669"/>
    <property type="project" value="UniProtKB-SubCell"/>
</dbReference>
<gene>
    <name evidence="11" type="primary">atpB</name>
    <name evidence="13" type="ORF">GTK09_22120</name>
</gene>
<dbReference type="InterPro" id="IPR045082">
    <property type="entry name" value="ATP_syn_F0_a_bact/chloroplast"/>
</dbReference>
<sequence length="238" mass="25510">MNSPLATQTLFHIGPVPITEQVALTWVLMVVLSACCWAVTRRMSLTPSRLQAFLELVVETVDGQIRETMQAEPAPYRAFIGTLFVFILFANWTSLVPGAEPPTAHVETDAALALLVFLAVIHFSVRANGVSGYLRSFASPSLLMVPLNFVESITRIFSLLVRLFGNVMSGVFVVGIVLSLAGFLVPIPLMALDLLTGGVQAYIFAVLATVFIAGTVSEGRPAASDNAASSNETERGPQ</sequence>
<dbReference type="Proteomes" id="UP000469011">
    <property type="component" value="Unassembled WGS sequence"/>
</dbReference>
<dbReference type="HAMAP" id="MF_01393">
    <property type="entry name" value="ATP_synth_a_bact"/>
    <property type="match status" value="1"/>
</dbReference>
<feature type="transmembrane region" description="Helical" evidence="11">
    <location>
        <begin position="23"/>
        <end position="40"/>
    </location>
</feature>
<dbReference type="PANTHER" id="PTHR42823">
    <property type="entry name" value="ATP SYNTHASE SUBUNIT A, CHLOROPLASTIC"/>
    <property type="match status" value="1"/>
</dbReference>
<dbReference type="Gene3D" id="1.20.120.220">
    <property type="entry name" value="ATP synthase, F0 complex, subunit A"/>
    <property type="match status" value="1"/>
</dbReference>
<dbReference type="SUPFAM" id="SSF81336">
    <property type="entry name" value="F1F0 ATP synthase subunit A"/>
    <property type="match status" value="1"/>
</dbReference>
<keyword evidence="9 11" id="KW-0472">Membrane</keyword>
<dbReference type="GO" id="GO:0045259">
    <property type="term" value="C:proton-transporting ATP synthase complex"/>
    <property type="evidence" value="ECO:0007669"/>
    <property type="project" value="UniProtKB-KW"/>
</dbReference>
<evidence type="ECO:0000256" key="12">
    <source>
        <dbReference type="RuleBase" id="RU000483"/>
    </source>
</evidence>
<keyword evidence="14" id="KW-1185">Reference proteome</keyword>
<evidence type="ECO:0000256" key="5">
    <source>
        <dbReference type="ARBA" id="ARBA00022692"/>
    </source>
</evidence>
<dbReference type="RefSeq" id="WP_163465573.1">
    <property type="nucleotide sequence ID" value="NZ_JAAAMG010000024.1"/>
</dbReference>
<keyword evidence="11" id="KW-1003">Cell membrane</keyword>
<evidence type="ECO:0000313" key="13">
    <source>
        <dbReference type="EMBL" id="NDW07117.1"/>
    </source>
</evidence>
<dbReference type="NCBIfam" id="NF009955">
    <property type="entry name" value="PRK13421.1"/>
    <property type="match status" value="1"/>
</dbReference>
<protein>
    <recommendedName>
        <fullName evidence="11 12">ATP synthase subunit a</fullName>
    </recommendedName>
    <alternativeName>
        <fullName evidence="11">ATP synthase F0 sector subunit a</fullName>
    </alternativeName>
    <alternativeName>
        <fullName evidence="11">F-ATPase subunit 6</fullName>
    </alternativeName>
</protein>
<dbReference type="CDD" id="cd00310">
    <property type="entry name" value="ATP-synt_Fo_a_6"/>
    <property type="match status" value="1"/>
</dbReference>
<evidence type="ECO:0000256" key="1">
    <source>
        <dbReference type="ARBA" id="ARBA00004141"/>
    </source>
</evidence>
<organism evidence="13 14">
    <name type="scientific">Jiella pacifica</name>
    <dbReference type="NCBI Taxonomy" id="2696469"/>
    <lineage>
        <taxon>Bacteria</taxon>
        <taxon>Pseudomonadati</taxon>
        <taxon>Pseudomonadota</taxon>
        <taxon>Alphaproteobacteria</taxon>
        <taxon>Hyphomicrobiales</taxon>
        <taxon>Aurantimonadaceae</taxon>
        <taxon>Jiella</taxon>
    </lineage>
</organism>
<dbReference type="GO" id="GO:0046933">
    <property type="term" value="F:proton-transporting ATP synthase activity, rotational mechanism"/>
    <property type="evidence" value="ECO:0007669"/>
    <property type="project" value="UniProtKB-UniRule"/>
</dbReference>
<dbReference type="GO" id="GO:0042777">
    <property type="term" value="P:proton motive force-driven plasma membrane ATP synthesis"/>
    <property type="evidence" value="ECO:0007669"/>
    <property type="project" value="TreeGrafter"/>
</dbReference>
<dbReference type="PRINTS" id="PR00123">
    <property type="entry name" value="ATPASEA"/>
</dbReference>
<dbReference type="AlphaFoldDB" id="A0A6N9T6U2"/>
<dbReference type="InterPro" id="IPR035908">
    <property type="entry name" value="F0_ATP_A_sf"/>
</dbReference>
<evidence type="ECO:0000256" key="9">
    <source>
        <dbReference type="ARBA" id="ARBA00023136"/>
    </source>
</evidence>
<comment type="subcellular location">
    <subcellularLocation>
        <location evidence="11 12">Cell membrane</location>
        <topology evidence="11 12">Multi-pass membrane protein</topology>
    </subcellularLocation>
    <subcellularLocation>
        <location evidence="1">Membrane</location>
        <topology evidence="1">Multi-pass membrane protein</topology>
    </subcellularLocation>
</comment>
<proteinExistence type="inferred from homology"/>
<evidence type="ECO:0000256" key="6">
    <source>
        <dbReference type="ARBA" id="ARBA00022781"/>
    </source>
</evidence>
<evidence type="ECO:0000256" key="11">
    <source>
        <dbReference type="HAMAP-Rule" id="MF_01393"/>
    </source>
</evidence>
<keyword evidence="5 11" id="KW-0812">Transmembrane</keyword>
<feature type="transmembrane region" description="Helical" evidence="11">
    <location>
        <begin position="112"/>
        <end position="134"/>
    </location>
</feature>
<evidence type="ECO:0000256" key="7">
    <source>
        <dbReference type="ARBA" id="ARBA00022989"/>
    </source>
</evidence>
<dbReference type="PANTHER" id="PTHR42823:SF3">
    <property type="entry name" value="ATP SYNTHASE SUBUNIT A, CHLOROPLASTIC"/>
    <property type="match status" value="1"/>
</dbReference>
<keyword evidence="4 11" id="KW-0138">CF(0)</keyword>
<dbReference type="Pfam" id="PF00119">
    <property type="entry name" value="ATP-synt_A"/>
    <property type="match status" value="1"/>
</dbReference>
<reference evidence="13 14" key="1">
    <citation type="submission" date="2020-01" db="EMBL/GenBank/DDBJ databases">
        <title>Jiella pacifica sp. nov.</title>
        <authorList>
            <person name="Xue Z."/>
            <person name="Zhu S."/>
            <person name="Chen J."/>
            <person name="Yang J."/>
        </authorList>
    </citation>
    <scope>NUCLEOTIDE SEQUENCE [LARGE SCALE GENOMIC DNA]</scope>
    <source>
        <strain evidence="13 14">40Bstr34</strain>
    </source>
</reference>
<name>A0A6N9T6U2_9HYPH</name>
<keyword evidence="7 11" id="KW-1133">Transmembrane helix</keyword>
<evidence type="ECO:0000256" key="3">
    <source>
        <dbReference type="ARBA" id="ARBA00022448"/>
    </source>
</evidence>
<evidence type="ECO:0000256" key="10">
    <source>
        <dbReference type="ARBA" id="ARBA00023310"/>
    </source>
</evidence>
<feature type="transmembrane region" description="Helical" evidence="11">
    <location>
        <begin position="163"/>
        <end position="187"/>
    </location>
</feature>
<comment type="caution">
    <text evidence="13">The sequence shown here is derived from an EMBL/GenBank/DDBJ whole genome shotgun (WGS) entry which is preliminary data.</text>
</comment>
<keyword evidence="8 11" id="KW-0406">Ion transport</keyword>
<keyword evidence="6 11" id="KW-0375">Hydrogen ion transport</keyword>
<accession>A0A6N9T6U2</accession>
<evidence type="ECO:0000256" key="8">
    <source>
        <dbReference type="ARBA" id="ARBA00023065"/>
    </source>
</evidence>
<comment type="similarity">
    <text evidence="2 11 12">Belongs to the ATPase A chain family.</text>
</comment>
<evidence type="ECO:0000256" key="2">
    <source>
        <dbReference type="ARBA" id="ARBA00006810"/>
    </source>
</evidence>
<evidence type="ECO:0000313" key="14">
    <source>
        <dbReference type="Proteomes" id="UP000469011"/>
    </source>
</evidence>
<feature type="transmembrane region" description="Helical" evidence="11">
    <location>
        <begin position="74"/>
        <end position="92"/>
    </location>
</feature>
<evidence type="ECO:0000256" key="4">
    <source>
        <dbReference type="ARBA" id="ARBA00022547"/>
    </source>
</evidence>
<keyword evidence="3 11" id="KW-0813">Transport</keyword>
<dbReference type="EMBL" id="JAAAMG010000024">
    <property type="protein sequence ID" value="NDW07117.1"/>
    <property type="molecule type" value="Genomic_DNA"/>
</dbReference>
<feature type="transmembrane region" description="Helical" evidence="11">
    <location>
        <begin position="199"/>
        <end position="216"/>
    </location>
</feature>
<comment type="function">
    <text evidence="11 12">Key component of the proton channel; it plays a direct role in the translocation of protons across the membrane.</text>
</comment>
<dbReference type="NCBIfam" id="TIGR01131">
    <property type="entry name" value="ATP_synt_6_or_A"/>
    <property type="match status" value="1"/>
</dbReference>